<feature type="compositionally biased region" description="Polar residues" evidence="1">
    <location>
        <begin position="170"/>
        <end position="179"/>
    </location>
</feature>
<dbReference type="Proteomes" id="UP000054845">
    <property type="component" value="Unassembled WGS sequence"/>
</dbReference>
<feature type="signal peptide" evidence="2">
    <location>
        <begin position="1"/>
        <end position="24"/>
    </location>
</feature>
<name>A0A0P1BDR2_9BASI</name>
<evidence type="ECO:0000313" key="4">
    <source>
        <dbReference type="Proteomes" id="UP000054845"/>
    </source>
</evidence>
<feature type="compositionally biased region" description="Basic and acidic residues" evidence="1">
    <location>
        <begin position="157"/>
        <end position="167"/>
    </location>
</feature>
<dbReference type="OrthoDB" id="10356333at2759"/>
<keyword evidence="2" id="KW-0732">Signal</keyword>
<evidence type="ECO:0000313" key="3">
    <source>
        <dbReference type="EMBL" id="CEH13950.1"/>
    </source>
</evidence>
<dbReference type="EMBL" id="CCYA01000238">
    <property type="protein sequence ID" value="CEH13950.1"/>
    <property type="molecule type" value="Genomic_DNA"/>
</dbReference>
<feature type="chain" id="PRO_5006059415" evidence="2">
    <location>
        <begin position="25"/>
        <end position="215"/>
    </location>
</feature>
<accession>A0A0P1BDR2</accession>
<evidence type="ECO:0000256" key="2">
    <source>
        <dbReference type="SAM" id="SignalP"/>
    </source>
</evidence>
<organism evidence="3 4">
    <name type="scientific">Ceraceosorus bombacis</name>
    <dbReference type="NCBI Taxonomy" id="401625"/>
    <lineage>
        <taxon>Eukaryota</taxon>
        <taxon>Fungi</taxon>
        <taxon>Dikarya</taxon>
        <taxon>Basidiomycota</taxon>
        <taxon>Ustilaginomycotina</taxon>
        <taxon>Exobasidiomycetes</taxon>
        <taxon>Ceraceosorales</taxon>
        <taxon>Ceraceosoraceae</taxon>
        <taxon>Ceraceosorus</taxon>
    </lineage>
</organism>
<protein>
    <submittedName>
        <fullName evidence="3">Uncharacterized protein</fullName>
    </submittedName>
</protein>
<keyword evidence="4" id="KW-1185">Reference proteome</keyword>
<feature type="region of interest" description="Disordered" evidence="1">
    <location>
        <begin position="119"/>
        <end position="182"/>
    </location>
</feature>
<evidence type="ECO:0000256" key="1">
    <source>
        <dbReference type="SAM" id="MobiDB-lite"/>
    </source>
</evidence>
<dbReference type="AlphaFoldDB" id="A0A0P1BDR2"/>
<sequence length="215" mass="23621">MKAIKTLSLNHWIILATLCVMILGAPLRHAHDYSVSHPAFFESYHMPHRNLLRQSPLRLRTTEVEMRWIDGRHSTSSNFAIANAETLARRASGSAFGSSSSAAHGFSVAKLPYGRVLISRDSNSKDPSKGSENKHSHAETTKSNENRLSSTGKKPSLSKDSKVKEDSAPENLSGQNEQKFASPIVDGIGDSVKSTLWTGIGLLGNLLDNWSRKRK</sequence>
<feature type="compositionally biased region" description="Basic and acidic residues" evidence="1">
    <location>
        <begin position="122"/>
        <end position="145"/>
    </location>
</feature>
<proteinExistence type="predicted"/>
<reference evidence="3 4" key="1">
    <citation type="submission" date="2014-09" db="EMBL/GenBank/DDBJ databases">
        <authorList>
            <person name="Magalhaes I.L.F."/>
            <person name="Oliveira U."/>
            <person name="Santos F.R."/>
            <person name="Vidigal T.H.D.A."/>
            <person name="Brescovit A.D."/>
            <person name="Santos A.J."/>
        </authorList>
    </citation>
    <scope>NUCLEOTIDE SEQUENCE [LARGE SCALE GENOMIC DNA]</scope>
</reference>